<dbReference type="Gene3D" id="3.40.33.10">
    <property type="entry name" value="CAP"/>
    <property type="match status" value="1"/>
</dbReference>
<evidence type="ECO:0000313" key="4">
    <source>
        <dbReference type="Proteomes" id="UP001501612"/>
    </source>
</evidence>
<accession>A0ABP5AT54</accession>
<dbReference type="RefSeq" id="WP_344007540.1">
    <property type="nucleotide sequence ID" value="NZ_BAAAMY010000005.1"/>
</dbReference>
<dbReference type="SUPFAM" id="SSF55797">
    <property type="entry name" value="PR-1-like"/>
    <property type="match status" value="1"/>
</dbReference>
<name>A0ABP5AT54_9ACTN</name>
<dbReference type="InterPro" id="IPR014044">
    <property type="entry name" value="CAP_dom"/>
</dbReference>
<sequence length="325" mass="33430">MTRPRPGPPALAALALVALALPLALLVPSGAAAGPAAGPAPSSAASEVAPAPGATTRAAAVTAYRDVQRAQRVRAGWTGSVKGCRVGRESAASLSATRTTVNRLRDLAGVRPVALRDSLNRKALAAALMMRAQGSLSHTPPRSWRCWSRAGRAAAGSSNLFLGRSGAAAMVGYTDDAGIAELGHRRWLLNPAARVFGSGSTGSSNALWVFSDTRPVPDGTAVAWPPAGFVPRPWLFADWSLEVVGGDVDLDGAQVRMTVDGGEVEVSGVRTAPPSFGPGHLVTWRVDLPRAVSSGDHEVVVTVAGVEVAGDTTPITWTTTTVDVD</sequence>
<dbReference type="InterPro" id="IPR035940">
    <property type="entry name" value="CAP_sf"/>
</dbReference>
<gene>
    <name evidence="3" type="ORF">GCM10009737_24340</name>
</gene>
<feature type="chain" id="PRO_5046610667" description="SCP domain-containing protein" evidence="1">
    <location>
        <begin position="34"/>
        <end position="325"/>
    </location>
</feature>
<comment type="caution">
    <text evidence="3">The sequence shown here is derived from an EMBL/GenBank/DDBJ whole genome shotgun (WGS) entry which is preliminary data.</text>
</comment>
<organism evidence="3 4">
    <name type="scientific">Nocardioides lentus</name>
    <dbReference type="NCBI Taxonomy" id="338077"/>
    <lineage>
        <taxon>Bacteria</taxon>
        <taxon>Bacillati</taxon>
        <taxon>Actinomycetota</taxon>
        <taxon>Actinomycetes</taxon>
        <taxon>Propionibacteriales</taxon>
        <taxon>Nocardioidaceae</taxon>
        <taxon>Nocardioides</taxon>
    </lineage>
</organism>
<feature type="signal peptide" evidence="1">
    <location>
        <begin position="1"/>
        <end position="33"/>
    </location>
</feature>
<dbReference type="EMBL" id="BAAAMY010000005">
    <property type="protein sequence ID" value="GAA1921995.1"/>
    <property type="molecule type" value="Genomic_DNA"/>
</dbReference>
<proteinExistence type="predicted"/>
<keyword evidence="1" id="KW-0732">Signal</keyword>
<evidence type="ECO:0000259" key="2">
    <source>
        <dbReference type="Pfam" id="PF00188"/>
    </source>
</evidence>
<protein>
    <recommendedName>
        <fullName evidence="2">SCP domain-containing protein</fullName>
    </recommendedName>
</protein>
<evidence type="ECO:0000313" key="3">
    <source>
        <dbReference type="EMBL" id="GAA1921995.1"/>
    </source>
</evidence>
<keyword evidence="4" id="KW-1185">Reference proteome</keyword>
<feature type="domain" description="SCP" evidence="2">
    <location>
        <begin position="100"/>
        <end position="205"/>
    </location>
</feature>
<evidence type="ECO:0000256" key="1">
    <source>
        <dbReference type="SAM" id="SignalP"/>
    </source>
</evidence>
<reference evidence="4" key="1">
    <citation type="journal article" date="2019" name="Int. J. Syst. Evol. Microbiol.">
        <title>The Global Catalogue of Microorganisms (GCM) 10K type strain sequencing project: providing services to taxonomists for standard genome sequencing and annotation.</title>
        <authorList>
            <consortium name="The Broad Institute Genomics Platform"/>
            <consortium name="The Broad Institute Genome Sequencing Center for Infectious Disease"/>
            <person name="Wu L."/>
            <person name="Ma J."/>
        </authorList>
    </citation>
    <scope>NUCLEOTIDE SEQUENCE [LARGE SCALE GENOMIC DNA]</scope>
    <source>
        <strain evidence="4">JCM 14046</strain>
    </source>
</reference>
<dbReference type="Pfam" id="PF00188">
    <property type="entry name" value="CAP"/>
    <property type="match status" value="1"/>
</dbReference>
<dbReference type="Proteomes" id="UP001501612">
    <property type="component" value="Unassembled WGS sequence"/>
</dbReference>